<dbReference type="GO" id="GO:0009159">
    <property type="term" value="P:deoxyribonucleoside monophosphate catabolic process"/>
    <property type="evidence" value="ECO:0007669"/>
    <property type="project" value="TreeGrafter"/>
</dbReference>
<proteinExistence type="predicted"/>
<dbReference type="Pfam" id="PF05014">
    <property type="entry name" value="Nuc_deoxyrib_tr"/>
    <property type="match status" value="1"/>
</dbReference>
<dbReference type="SUPFAM" id="SSF52309">
    <property type="entry name" value="N-(deoxy)ribosyltransferase-like"/>
    <property type="match status" value="1"/>
</dbReference>
<dbReference type="Gene3D" id="3.40.50.450">
    <property type="match status" value="1"/>
</dbReference>
<dbReference type="AlphaFoldDB" id="A0A506U9B2"/>
<keyword evidence="1" id="KW-0808">Transferase</keyword>
<dbReference type="InterPro" id="IPR051239">
    <property type="entry name" value="2'-dNMP_N-hydrolase"/>
</dbReference>
<dbReference type="InterPro" id="IPR007710">
    <property type="entry name" value="Nucleoside_deoxyribTrfase"/>
</dbReference>
<dbReference type="RefSeq" id="WP_141149844.1">
    <property type="nucleotide sequence ID" value="NZ_VHLG01000010.1"/>
</dbReference>
<dbReference type="PANTHER" id="PTHR15364">
    <property type="entry name" value="2'-DEOXYNUCLEOSIDE 5'-PHOSPHATE N-HYDROLASE 1"/>
    <property type="match status" value="1"/>
</dbReference>
<organism evidence="1 2">
    <name type="scientific">Martelella alba</name>
    <dbReference type="NCBI Taxonomy" id="2590451"/>
    <lineage>
        <taxon>Bacteria</taxon>
        <taxon>Pseudomonadati</taxon>
        <taxon>Pseudomonadota</taxon>
        <taxon>Alphaproteobacteria</taxon>
        <taxon>Hyphomicrobiales</taxon>
        <taxon>Aurantimonadaceae</taxon>
        <taxon>Martelella</taxon>
    </lineage>
</organism>
<accession>A0A506U9B2</accession>
<evidence type="ECO:0000313" key="1">
    <source>
        <dbReference type="EMBL" id="TPW29169.1"/>
    </source>
</evidence>
<dbReference type="GO" id="GO:0016740">
    <property type="term" value="F:transferase activity"/>
    <property type="evidence" value="ECO:0007669"/>
    <property type="project" value="UniProtKB-KW"/>
</dbReference>
<sequence length="196" mass="21420">MSARKKVYIAGPDVFFRNASDVMRIKGEMALEYGFDPSTLAEDDLNPEGLSAFRFGVAIGLANEAKMDEADFIIANLTPFRGISADIGTAYEVGYMRAQKKPVFAYSNSGRDYFTRLTGDFYSGKPLEKIDGVTRGPDGLMVEDHGMADNLMLDTAAVESGGAFICENVASDDILGDLSVYRKCLEQARAYFDKIA</sequence>
<protein>
    <submittedName>
        <fullName evidence="1">Nucleoside 2-deoxyribosyltransferase</fullName>
    </submittedName>
</protein>
<dbReference type="EMBL" id="VHLG01000010">
    <property type="protein sequence ID" value="TPW29169.1"/>
    <property type="molecule type" value="Genomic_DNA"/>
</dbReference>
<reference evidence="1 2" key="1">
    <citation type="submission" date="2019-06" db="EMBL/GenBank/DDBJ databases">
        <authorList>
            <person name="Li M."/>
        </authorList>
    </citation>
    <scope>NUCLEOTIDE SEQUENCE [LARGE SCALE GENOMIC DNA]</scope>
    <source>
        <strain evidence="1 2">BGMRC2036</strain>
    </source>
</reference>
<dbReference type="Proteomes" id="UP000318801">
    <property type="component" value="Unassembled WGS sequence"/>
</dbReference>
<name>A0A506U9B2_9HYPH</name>
<dbReference type="GO" id="GO:0070694">
    <property type="term" value="F:5-hydroxymethyl-dUMP N-hydrolase activity"/>
    <property type="evidence" value="ECO:0007669"/>
    <property type="project" value="TreeGrafter"/>
</dbReference>
<evidence type="ECO:0000313" key="2">
    <source>
        <dbReference type="Proteomes" id="UP000318801"/>
    </source>
</evidence>
<dbReference type="OrthoDB" id="9795789at2"/>
<dbReference type="PANTHER" id="PTHR15364:SF0">
    <property type="entry name" value="2'-DEOXYNUCLEOSIDE 5'-PHOSPHATE N-HYDROLASE 1"/>
    <property type="match status" value="1"/>
</dbReference>
<comment type="caution">
    <text evidence="1">The sequence shown here is derived from an EMBL/GenBank/DDBJ whole genome shotgun (WGS) entry which is preliminary data.</text>
</comment>
<gene>
    <name evidence="1" type="ORF">FJU08_15070</name>
</gene>
<keyword evidence="2" id="KW-1185">Reference proteome</keyword>